<evidence type="ECO:0000313" key="3">
    <source>
        <dbReference type="Proteomes" id="UP001501470"/>
    </source>
</evidence>
<accession>A0ABN1ZUD9</accession>
<evidence type="ECO:0000313" key="2">
    <source>
        <dbReference type="EMBL" id="GAA1504646.1"/>
    </source>
</evidence>
<dbReference type="Proteomes" id="UP001501470">
    <property type="component" value="Unassembled WGS sequence"/>
</dbReference>
<proteinExistence type="predicted"/>
<protein>
    <submittedName>
        <fullName evidence="2">Uncharacterized protein</fullName>
    </submittedName>
</protein>
<organism evidence="2 3">
    <name type="scientific">Dactylosporangium maewongense</name>
    <dbReference type="NCBI Taxonomy" id="634393"/>
    <lineage>
        <taxon>Bacteria</taxon>
        <taxon>Bacillati</taxon>
        <taxon>Actinomycetota</taxon>
        <taxon>Actinomycetes</taxon>
        <taxon>Micromonosporales</taxon>
        <taxon>Micromonosporaceae</taxon>
        <taxon>Dactylosporangium</taxon>
    </lineage>
</organism>
<keyword evidence="3" id="KW-1185">Reference proteome</keyword>
<name>A0ABN1ZUD9_9ACTN</name>
<dbReference type="EMBL" id="BAAAQD010000002">
    <property type="protein sequence ID" value="GAA1504646.1"/>
    <property type="molecule type" value="Genomic_DNA"/>
</dbReference>
<comment type="caution">
    <text evidence="2">The sequence shown here is derived from an EMBL/GenBank/DDBJ whole genome shotgun (WGS) entry which is preliminary data.</text>
</comment>
<reference evidence="2 3" key="1">
    <citation type="journal article" date="2019" name="Int. J. Syst. Evol. Microbiol.">
        <title>The Global Catalogue of Microorganisms (GCM) 10K type strain sequencing project: providing services to taxonomists for standard genome sequencing and annotation.</title>
        <authorList>
            <consortium name="The Broad Institute Genomics Platform"/>
            <consortium name="The Broad Institute Genome Sequencing Center for Infectious Disease"/>
            <person name="Wu L."/>
            <person name="Ma J."/>
        </authorList>
    </citation>
    <scope>NUCLEOTIDE SEQUENCE [LARGE SCALE GENOMIC DNA]</scope>
    <source>
        <strain evidence="2 3">JCM 15933</strain>
    </source>
</reference>
<evidence type="ECO:0000256" key="1">
    <source>
        <dbReference type="SAM" id="MobiDB-lite"/>
    </source>
</evidence>
<feature type="region of interest" description="Disordered" evidence="1">
    <location>
        <begin position="1"/>
        <end position="24"/>
    </location>
</feature>
<gene>
    <name evidence="2" type="ORF">GCM10009827_017460</name>
</gene>
<sequence length="66" mass="6905">MGQAGQAPVAVGSGRGGFWDHREGSRRLDQGLEQVHAVNLAGGEVRSGQAARQVAQRREAELAPGL</sequence>